<evidence type="ECO:0000256" key="2">
    <source>
        <dbReference type="SAM" id="SignalP"/>
    </source>
</evidence>
<sequence>MRAPGRVGAGGCGLGPLAVLALVVLAAGPGRPETATRGTDKSASAGTPAATHDNATVAAGHGRGLDSGSPFWDRLYWECGKRTSLRCVQKSAFRFLKKSLGEKDVVVTDSLVFRHNHNAVTPHPLADVPALLLAQNKQDAVDDTVTDEDLLQSGNALPTVEDITDDLYDQGMSFIKSHDVHLRLPSLLGGAEVRLSPRAFEEDGATFKISFSRPHVDPSDSDPAGGRMFMPNKKLGFLQKIGSESALTQLQSDEESLRPNKRPLCFHEKKSYRARVRRCTHTDARAPRSSAALHRAQPVGAQQRSSAARCGGRGSKSVLTGACAARRGAAGARPSVGGNAAAPRKKEKTMAVGAARRWVRLAGWRAGGLRGAPPCSAPPPHTGRLQL</sequence>
<dbReference type="AlphaFoldDB" id="A0AAV7XH88"/>
<name>A0AAV7XH88_9NEOP</name>
<dbReference type="PANTHER" id="PTHR21879">
    <property type="entry name" value="FI03362P-RELATED-RELATED"/>
    <property type="match status" value="1"/>
</dbReference>
<feature type="region of interest" description="Disordered" evidence="1">
    <location>
        <begin position="31"/>
        <end position="63"/>
    </location>
</feature>
<dbReference type="EMBL" id="JAPTSV010000008">
    <property type="protein sequence ID" value="KAJ1525435.1"/>
    <property type="molecule type" value="Genomic_DNA"/>
</dbReference>
<protein>
    <submittedName>
        <fullName evidence="3">Uncharacterized protein</fullName>
    </submittedName>
</protein>
<feature type="signal peptide" evidence="2">
    <location>
        <begin position="1"/>
        <end position="26"/>
    </location>
</feature>
<keyword evidence="4" id="KW-1185">Reference proteome</keyword>
<organism evidence="3 4">
    <name type="scientific">Megalurothrips usitatus</name>
    <name type="common">bean blossom thrips</name>
    <dbReference type="NCBI Taxonomy" id="439358"/>
    <lineage>
        <taxon>Eukaryota</taxon>
        <taxon>Metazoa</taxon>
        <taxon>Ecdysozoa</taxon>
        <taxon>Arthropoda</taxon>
        <taxon>Hexapoda</taxon>
        <taxon>Insecta</taxon>
        <taxon>Pterygota</taxon>
        <taxon>Neoptera</taxon>
        <taxon>Paraneoptera</taxon>
        <taxon>Thysanoptera</taxon>
        <taxon>Terebrantia</taxon>
        <taxon>Thripoidea</taxon>
        <taxon>Thripidae</taxon>
        <taxon>Megalurothrips</taxon>
    </lineage>
</organism>
<evidence type="ECO:0000313" key="4">
    <source>
        <dbReference type="Proteomes" id="UP001075354"/>
    </source>
</evidence>
<reference evidence="3" key="1">
    <citation type="submission" date="2022-12" db="EMBL/GenBank/DDBJ databases">
        <title>Chromosome-level genome assembly of the bean flower thrips Megalurothrips usitatus.</title>
        <authorList>
            <person name="Ma L."/>
            <person name="Liu Q."/>
            <person name="Li H."/>
            <person name="Cai W."/>
        </authorList>
    </citation>
    <scope>NUCLEOTIDE SEQUENCE</scope>
    <source>
        <strain evidence="3">Cailab_2022a</strain>
    </source>
</reference>
<evidence type="ECO:0000313" key="3">
    <source>
        <dbReference type="EMBL" id="KAJ1525435.1"/>
    </source>
</evidence>
<dbReference type="Pfam" id="PF07898">
    <property type="entry name" value="DUF1676"/>
    <property type="match status" value="1"/>
</dbReference>
<feature type="chain" id="PRO_5043731444" evidence="2">
    <location>
        <begin position="27"/>
        <end position="387"/>
    </location>
</feature>
<dbReference type="GO" id="GO:0016020">
    <property type="term" value="C:membrane"/>
    <property type="evidence" value="ECO:0007669"/>
    <property type="project" value="TreeGrafter"/>
</dbReference>
<dbReference type="Proteomes" id="UP001075354">
    <property type="component" value="Chromosome 8"/>
</dbReference>
<proteinExistence type="predicted"/>
<feature type="region of interest" description="Disordered" evidence="1">
    <location>
        <begin position="328"/>
        <end position="351"/>
    </location>
</feature>
<comment type="caution">
    <text evidence="3">The sequence shown here is derived from an EMBL/GenBank/DDBJ whole genome shotgun (WGS) entry which is preliminary data.</text>
</comment>
<gene>
    <name evidence="3" type="ORF">ONE63_010247</name>
</gene>
<evidence type="ECO:0000256" key="1">
    <source>
        <dbReference type="SAM" id="MobiDB-lite"/>
    </source>
</evidence>
<dbReference type="PANTHER" id="PTHR21879:SF4">
    <property type="entry name" value="OSIRIS 17, ISOFORM C"/>
    <property type="match status" value="1"/>
</dbReference>
<dbReference type="InterPro" id="IPR012464">
    <property type="entry name" value="DUF1676"/>
</dbReference>
<keyword evidence="2" id="KW-0732">Signal</keyword>
<accession>A0AAV7XH88</accession>
<feature type="region of interest" description="Disordered" evidence="1">
    <location>
        <begin position="279"/>
        <end position="313"/>
    </location>
</feature>